<reference evidence="2 3" key="1">
    <citation type="submission" date="2013-07" db="EMBL/GenBank/DDBJ databases">
        <title>Comparative Genomic and Metabolomic Analysis of Twelve Strains of Pseudoalteromonas luteoviolacea.</title>
        <authorList>
            <person name="Vynne N.G."/>
            <person name="Mansson M."/>
            <person name="Gram L."/>
        </authorList>
    </citation>
    <scope>NUCLEOTIDE SEQUENCE [LARGE SCALE GENOMIC DNA]</scope>
    <source>
        <strain evidence="2 3">DSM 6061</strain>
    </source>
</reference>
<gene>
    <name evidence="2" type="ORF">N475_14990</name>
</gene>
<dbReference type="PANTHER" id="PTHR14119">
    <property type="entry name" value="HYDROLASE"/>
    <property type="match status" value="1"/>
</dbReference>
<evidence type="ECO:0000259" key="1">
    <source>
        <dbReference type="Pfam" id="PF00857"/>
    </source>
</evidence>
<dbReference type="Gene3D" id="3.40.50.850">
    <property type="entry name" value="Isochorismatase-like"/>
    <property type="match status" value="1"/>
</dbReference>
<dbReference type="SUPFAM" id="SSF52499">
    <property type="entry name" value="Isochorismatase-like hydrolases"/>
    <property type="match status" value="1"/>
</dbReference>
<dbReference type="InterPro" id="IPR036380">
    <property type="entry name" value="Isochorismatase-like_sf"/>
</dbReference>
<dbReference type="RefSeq" id="WP_063365237.1">
    <property type="nucleotide sequence ID" value="NZ_AQHB01000049.1"/>
</dbReference>
<evidence type="ECO:0000313" key="3">
    <source>
        <dbReference type="Proteomes" id="UP000076643"/>
    </source>
</evidence>
<protein>
    <recommendedName>
        <fullName evidence="1">Isochorismatase-like domain-containing protein</fullName>
    </recommendedName>
</protein>
<dbReference type="Pfam" id="PF00857">
    <property type="entry name" value="Isochorismatase"/>
    <property type="match status" value="1"/>
</dbReference>
<feature type="domain" description="Isochorismatase-like" evidence="1">
    <location>
        <begin position="10"/>
        <end position="154"/>
    </location>
</feature>
<proteinExistence type="predicted"/>
<dbReference type="AlphaFoldDB" id="A0A161ZYL1"/>
<comment type="caution">
    <text evidence="2">The sequence shown here is derived from an EMBL/GenBank/DDBJ whole genome shotgun (WGS) entry which is preliminary data.</text>
</comment>
<sequence length="177" mass="20036">MHSDTHQYEILIVDIQQNFQPHIDQYESVIEVSQKLLSAARMLEIPILAFEQYPKGLGHTDSRLMAFSPPVIEKTAFSAMAAMTQSAKSLSPKSIKVIVGLEAHICVYQTVQDLLKCGQQVYVLADGVCSRDRQHKIWALEQLRYDGAKVMCLETFLFEALKDATHPQFKQVSKLIQ</sequence>
<dbReference type="InterPro" id="IPR000868">
    <property type="entry name" value="Isochorismatase-like_dom"/>
</dbReference>
<dbReference type="PATRIC" id="fig|1365250.3.peg.2229"/>
<name>A0A161ZYL1_9GAMM</name>
<evidence type="ECO:0000313" key="2">
    <source>
        <dbReference type="EMBL" id="KZN39115.1"/>
    </source>
</evidence>
<dbReference type="EMBL" id="AUYB01000100">
    <property type="protein sequence ID" value="KZN39115.1"/>
    <property type="molecule type" value="Genomic_DNA"/>
</dbReference>
<keyword evidence="3" id="KW-1185">Reference proteome</keyword>
<dbReference type="PANTHER" id="PTHR14119:SF3">
    <property type="entry name" value="ISOCHORISMATASE DOMAIN-CONTAINING PROTEIN 2"/>
    <property type="match status" value="1"/>
</dbReference>
<organism evidence="2 3">
    <name type="scientific">Pseudoalteromonas luteoviolacea DSM 6061</name>
    <dbReference type="NCBI Taxonomy" id="1365250"/>
    <lineage>
        <taxon>Bacteria</taxon>
        <taxon>Pseudomonadati</taxon>
        <taxon>Pseudomonadota</taxon>
        <taxon>Gammaproteobacteria</taxon>
        <taxon>Alteromonadales</taxon>
        <taxon>Pseudoalteromonadaceae</taxon>
        <taxon>Pseudoalteromonas</taxon>
    </lineage>
</organism>
<dbReference type="Proteomes" id="UP000076643">
    <property type="component" value="Unassembled WGS sequence"/>
</dbReference>
<accession>A0A161ZYL1</accession>
<dbReference type="InterPro" id="IPR050993">
    <property type="entry name" value="Isochorismatase_domain"/>
</dbReference>